<dbReference type="Proteomes" id="UP000005546">
    <property type="component" value="Unassembled WGS sequence"/>
</dbReference>
<dbReference type="AlphaFoldDB" id="F3QYG4"/>
<protein>
    <submittedName>
        <fullName evidence="2">Uncharacterized protein</fullName>
    </submittedName>
</protein>
<reference evidence="2 3" key="1">
    <citation type="submission" date="2011-02" db="EMBL/GenBank/DDBJ databases">
        <authorList>
            <person name="Weinstock G."/>
            <person name="Sodergren E."/>
            <person name="Clifton S."/>
            <person name="Fulton L."/>
            <person name="Fulton B."/>
            <person name="Courtney L."/>
            <person name="Fronick C."/>
            <person name="Harrison M."/>
            <person name="Strong C."/>
            <person name="Farmer C."/>
            <person name="Delahaunty K."/>
            <person name="Markovic C."/>
            <person name="Hall O."/>
            <person name="Minx P."/>
            <person name="Tomlinson C."/>
            <person name="Mitreva M."/>
            <person name="Hou S."/>
            <person name="Chen J."/>
            <person name="Wollam A."/>
            <person name="Pepin K.H."/>
            <person name="Johnson M."/>
            <person name="Bhonagiri V."/>
            <person name="Zhang X."/>
            <person name="Suruliraj S."/>
            <person name="Warren W."/>
            <person name="Chinwalla A."/>
            <person name="Mardis E.R."/>
            <person name="Wilson R.K."/>
        </authorList>
    </citation>
    <scope>NUCLEOTIDE SEQUENCE [LARGE SCALE GENOMIC DNA]</scope>
    <source>
        <strain evidence="2 3">YIT 11841</strain>
    </source>
</reference>
<keyword evidence="1" id="KW-0812">Transmembrane</keyword>
<evidence type="ECO:0000256" key="1">
    <source>
        <dbReference type="SAM" id="Phobius"/>
    </source>
</evidence>
<proteinExistence type="predicted"/>
<organism evidence="2 3">
    <name type="scientific">Paraprevotella xylaniphila YIT 11841</name>
    <dbReference type="NCBI Taxonomy" id="762982"/>
    <lineage>
        <taxon>Bacteria</taxon>
        <taxon>Pseudomonadati</taxon>
        <taxon>Bacteroidota</taxon>
        <taxon>Bacteroidia</taxon>
        <taxon>Bacteroidales</taxon>
        <taxon>Prevotellaceae</taxon>
        <taxon>Paraprevotella</taxon>
    </lineage>
</organism>
<evidence type="ECO:0000313" key="2">
    <source>
        <dbReference type="EMBL" id="EGG50511.1"/>
    </source>
</evidence>
<feature type="transmembrane region" description="Helical" evidence="1">
    <location>
        <begin position="12"/>
        <end position="30"/>
    </location>
</feature>
<gene>
    <name evidence="2" type="ORF">HMPREF9442_03258</name>
</gene>
<comment type="caution">
    <text evidence="2">The sequence shown here is derived from an EMBL/GenBank/DDBJ whole genome shotgun (WGS) entry which is preliminary data.</text>
</comment>
<keyword evidence="1" id="KW-1133">Transmembrane helix</keyword>
<name>F3QYG4_9BACT</name>
<dbReference type="EMBL" id="AFBR01000093">
    <property type="protein sequence ID" value="EGG50511.1"/>
    <property type="molecule type" value="Genomic_DNA"/>
</dbReference>
<accession>F3QYG4</accession>
<sequence>MILSCRQEEKFVGGFFIFLILPTFVIDKQIDIKIEWEKGN</sequence>
<dbReference type="HOGENOM" id="CLU_3293820_0_0_10"/>
<keyword evidence="3" id="KW-1185">Reference proteome</keyword>
<keyword evidence="1" id="KW-0472">Membrane</keyword>
<evidence type="ECO:0000313" key="3">
    <source>
        <dbReference type="Proteomes" id="UP000005546"/>
    </source>
</evidence>